<dbReference type="EMBL" id="HF545616">
    <property type="protein sequence ID" value="CCO04608.1"/>
    <property type="molecule type" value="Genomic_DNA"/>
</dbReference>
<proteinExistence type="predicted"/>
<protein>
    <submittedName>
        <fullName evidence="1">Uncharacterized protein</fullName>
    </submittedName>
</protein>
<reference evidence="1 2" key="1">
    <citation type="journal article" date="2014" name="Int. J. Syst. Evol. Microbiol.">
        <title>Complete genome of a new Firmicutes species belonging to the dominant human colonic microbiota ('Ruminococcus bicirculans') reveals two chromosomes and a selective capacity to utilize plant glucans.</title>
        <authorList>
            <consortium name="NISC Comparative Sequencing Program"/>
            <person name="Wegmann U."/>
            <person name="Louis P."/>
            <person name="Goesmann A."/>
            <person name="Henrissat B."/>
            <person name="Duncan S.H."/>
            <person name="Flint H.J."/>
        </authorList>
    </citation>
    <scope>NUCLEOTIDE SEQUENCE [LARGE SCALE GENOMIC DNA]</scope>
    <source>
        <strain evidence="1 2">80/3</strain>
    </source>
</reference>
<gene>
    <name evidence="1" type="ORF">RBI_I00893</name>
</gene>
<sequence>MFLSSTVAKAKHTTILLKELKHKRLHNFTSFYDYCDIHTIIISYHINIYKGKAMVRIMVFLGTKKAVPVSALP</sequence>
<evidence type="ECO:0000313" key="2">
    <source>
        <dbReference type="Proteomes" id="UP000027600"/>
    </source>
</evidence>
<keyword evidence="2" id="KW-1185">Reference proteome</keyword>
<evidence type="ECO:0000313" key="1">
    <source>
        <dbReference type="EMBL" id="CCO04608.1"/>
    </source>
</evidence>
<organism evidence="1 2">
    <name type="scientific">Ruminococcus bicirculans</name>
    <name type="common">ex Wegman et al. 2014</name>
    <dbReference type="NCBI Taxonomy" id="1160721"/>
    <lineage>
        <taxon>Bacteria</taxon>
        <taxon>Bacillati</taxon>
        <taxon>Bacillota</taxon>
        <taxon>Clostridia</taxon>
        <taxon>Eubacteriales</taxon>
        <taxon>Oscillospiraceae</taxon>
        <taxon>Ruminococcus</taxon>
    </lineage>
</organism>
<dbReference type="Proteomes" id="UP000027600">
    <property type="component" value="Chromosome I"/>
</dbReference>
<accession>A0ABM9QFG8</accession>
<name>A0ABM9QFG8_9FIRM</name>